<name>A0A4S4FXH9_9MICO</name>
<organism evidence="1 2">
    <name type="scientific">Orlajensenia flava</name>
    <dbReference type="NCBI Taxonomy" id="2565934"/>
    <lineage>
        <taxon>Bacteria</taxon>
        <taxon>Bacillati</taxon>
        <taxon>Actinomycetota</taxon>
        <taxon>Actinomycetes</taxon>
        <taxon>Micrococcales</taxon>
        <taxon>Microbacteriaceae</taxon>
        <taxon>Orlajensenia</taxon>
    </lineage>
</organism>
<evidence type="ECO:0000313" key="1">
    <source>
        <dbReference type="EMBL" id="THG34386.1"/>
    </source>
</evidence>
<sequence>MRPPEIDAVLSLTQLVVNETEDSGGDEPYLWVLGFKVDADTIGAPSTNPPLPTLNVATKGGGIPWVVGNNSVDNGQVWPIPSALGTRAFRLKPKLLDFGGWFGGFAGIVCLLWDQDSFSPTTSEAGHKAFEKVFGSSLADQLNIMLAGDPDYDAALNRDVNGNPLPVPVDGFGLQWRIGRLGDSAALKNLTKVLKDRVKDAITGPIKDAIKDEMDWDEYFDPDDLLGVDAAVFSNDQLRAGANAISLTYTDDESNYEIRGTAHGTRVHRPQLISSVLSSTGTFAGSAQVVTHVCRFPETTYTATATRLVTTQRFSVVDLSGGSPTPVRWVLDGVLLDGAGTVPVTLAPVSSVSKGPTADLAATFPGGAGVIGFSASGASIDITNLSGDGVLAGTLTAVVAYPGDPTLSPSFPVTPADVIGRGYAIDTDVSIVTLQIAMDQHFIDDLTKCLRSIAQADLEYIPRTFNPRGDPDAPHPNWKELQQIAYEQQVLFSLAQGKTAKTDVGQVALKEAAQRLLAVNAVSPAEFRTISQRIAVH</sequence>
<proteinExistence type="predicted"/>
<reference evidence="1 2" key="1">
    <citation type="submission" date="2019-04" db="EMBL/GenBank/DDBJ databases">
        <authorList>
            <person name="Jiang L."/>
        </authorList>
    </citation>
    <scope>NUCLEOTIDE SEQUENCE [LARGE SCALE GENOMIC DNA]</scope>
    <source>
        <strain evidence="1 2">YIM 131861</strain>
    </source>
</reference>
<gene>
    <name evidence="1" type="ORF">E6C70_08940</name>
</gene>
<dbReference type="RefSeq" id="WP_136424184.1">
    <property type="nucleotide sequence ID" value="NZ_SSSN01000005.1"/>
</dbReference>
<dbReference type="OrthoDB" id="9816502at2"/>
<comment type="caution">
    <text evidence="1">The sequence shown here is derived from an EMBL/GenBank/DDBJ whole genome shotgun (WGS) entry which is preliminary data.</text>
</comment>
<keyword evidence="2" id="KW-1185">Reference proteome</keyword>
<accession>A0A4S4FXH9</accession>
<protein>
    <submittedName>
        <fullName evidence="1">Uncharacterized protein</fullName>
    </submittedName>
</protein>
<evidence type="ECO:0000313" key="2">
    <source>
        <dbReference type="Proteomes" id="UP000307380"/>
    </source>
</evidence>
<dbReference type="AlphaFoldDB" id="A0A4S4FXH9"/>
<dbReference type="EMBL" id="SSSN01000005">
    <property type="protein sequence ID" value="THG34386.1"/>
    <property type="molecule type" value="Genomic_DNA"/>
</dbReference>
<dbReference type="Proteomes" id="UP000307380">
    <property type="component" value="Unassembled WGS sequence"/>
</dbReference>